<dbReference type="EMBL" id="CP074371">
    <property type="protein sequence ID" value="QVI24286.1"/>
    <property type="molecule type" value="Genomic_DNA"/>
</dbReference>
<feature type="compositionally biased region" description="Polar residues" evidence="1">
    <location>
        <begin position="202"/>
        <end position="214"/>
    </location>
</feature>
<evidence type="ECO:0000259" key="2">
    <source>
        <dbReference type="Pfam" id="PF09369"/>
    </source>
</evidence>
<evidence type="ECO:0000256" key="1">
    <source>
        <dbReference type="SAM" id="MobiDB-lite"/>
    </source>
</evidence>
<feature type="domain" description="MrfA-like Zn-binding" evidence="2">
    <location>
        <begin position="8"/>
        <end position="65"/>
    </location>
</feature>
<feature type="region of interest" description="Disordered" evidence="1">
    <location>
        <begin position="269"/>
        <end position="292"/>
    </location>
</feature>
<keyword evidence="4" id="KW-1185">Reference proteome</keyword>
<feature type="region of interest" description="Disordered" evidence="1">
    <location>
        <begin position="197"/>
        <end position="231"/>
    </location>
</feature>
<protein>
    <submittedName>
        <fullName evidence="3">DUF1998 domain-containing protein</fullName>
    </submittedName>
</protein>
<dbReference type="Proteomes" id="UP000683310">
    <property type="component" value="Chromosome"/>
</dbReference>
<sequence>MPDQDTGRRRRFLVLHDTLPGGTGYLHRLASSDNFRDVLTAARGVVANCPCQEELPPRAACHRCLLSHIPNDKSEWYDKVSRLDALEMLNELLEDWAVGEVSDTTRSHCGDQVESELEARFLDGLTKWANRTDTEGTLARGELVAGKRTADLRIEGPAGRCSIGRCCCRTPFAALVPTWCSGWSAISRRRSRSTWTATSSTLRPLTTGWPTTRASGPGCEHTAGWSSRSPGTTSMIGSYEVSARTPRRSRWSRRIRAMRRILRAPSINAPAATPTSWSRPCGPTRWTPCSPT</sequence>
<evidence type="ECO:0000313" key="4">
    <source>
        <dbReference type="Proteomes" id="UP000683310"/>
    </source>
</evidence>
<evidence type="ECO:0000313" key="3">
    <source>
        <dbReference type="EMBL" id="QVI24286.1"/>
    </source>
</evidence>
<gene>
    <name evidence="3" type="ORF">KHQ06_16855</name>
</gene>
<proteinExistence type="predicted"/>
<reference evidence="3 4" key="1">
    <citation type="submission" date="2021-04" db="EMBL/GenBank/DDBJ databases">
        <title>Nocardia tengchongensis.</title>
        <authorList>
            <person name="Zhuang k."/>
            <person name="Ran Y."/>
            <person name="Li W."/>
        </authorList>
    </citation>
    <scope>NUCLEOTIDE SEQUENCE [LARGE SCALE GENOMIC DNA]</scope>
    <source>
        <strain evidence="3 4">CFH S0057</strain>
    </source>
</reference>
<name>A0ABX8CY69_9NOCA</name>
<dbReference type="InterPro" id="IPR018973">
    <property type="entry name" value="MZB"/>
</dbReference>
<dbReference type="Pfam" id="PF09369">
    <property type="entry name" value="MZB"/>
    <property type="match status" value="1"/>
</dbReference>
<accession>A0ABX8CY69</accession>
<organism evidence="3 4">
    <name type="scientific">Nocardia tengchongensis</name>
    <dbReference type="NCBI Taxonomy" id="2055889"/>
    <lineage>
        <taxon>Bacteria</taxon>
        <taxon>Bacillati</taxon>
        <taxon>Actinomycetota</taxon>
        <taxon>Actinomycetes</taxon>
        <taxon>Mycobacteriales</taxon>
        <taxon>Nocardiaceae</taxon>
        <taxon>Nocardia</taxon>
    </lineage>
</organism>